<dbReference type="RefSeq" id="WP_106453749.1">
    <property type="nucleotide sequence ID" value="NZ_PXYH01000014.1"/>
</dbReference>
<dbReference type="Pfam" id="PF06611">
    <property type="entry name" value="DUF1145"/>
    <property type="match status" value="1"/>
</dbReference>
<feature type="transmembrane region" description="Helical" evidence="1">
    <location>
        <begin position="34"/>
        <end position="53"/>
    </location>
</feature>
<accession>A0A2P7QT01</accession>
<dbReference type="EMBL" id="PXYH01000014">
    <property type="protein sequence ID" value="PSJ41087.1"/>
    <property type="molecule type" value="Genomic_DNA"/>
</dbReference>
<gene>
    <name evidence="2" type="ORF">C7I36_10935</name>
</gene>
<keyword evidence="1" id="KW-0812">Transmembrane</keyword>
<dbReference type="InterPro" id="IPR009525">
    <property type="entry name" value="DUF1145"/>
</dbReference>
<dbReference type="AlphaFoldDB" id="A0A2P7QT01"/>
<protein>
    <recommendedName>
        <fullName evidence="4">DUF1145 domain-containing protein</fullName>
    </recommendedName>
</protein>
<evidence type="ECO:0000313" key="3">
    <source>
        <dbReference type="Proteomes" id="UP000242181"/>
    </source>
</evidence>
<keyword evidence="3" id="KW-1185">Reference proteome</keyword>
<reference evidence="2 3" key="1">
    <citation type="submission" date="2018-03" db="EMBL/GenBank/DDBJ databases">
        <title>The draft genome of Zobellella taiwanensis JCM 13381.</title>
        <authorList>
            <person name="Liu L."/>
            <person name="Li L."/>
            <person name="Wang T."/>
            <person name="Zhang X."/>
            <person name="Liang L."/>
        </authorList>
    </citation>
    <scope>NUCLEOTIDE SEQUENCE [LARGE SCALE GENOMIC DNA]</scope>
    <source>
        <strain evidence="2 3">JCM 13381</strain>
    </source>
</reference>
<comment type="caution">
    <text evidence="2">The sequence shown here is derived from an EMBL/GenBank/DDBJ whole genome shotgun (WGS) entry which is preliminary data.</text>
</comment>
<organism evidence="2 3">
    <name type="scientific">Zobellella taiwanensis</name>
    <dbReference type="NCBI Taxonomy" id="347535"/>
    <lineage>
        <taxon>Bacteria</taxon>
        <taxon>Pseudomonadati</taxon>
        <taxon>Pseudomonadota</taxon>
        <taxon>Gammaproteobacteria</taxon>
        <taxon>Aeromonadales</taxon>
        <taxon>Aeromonadaceae</taxon>
        <taxon>Zobellella</taxon>
    </lineage>
</organism>
<keyword evidence="1" id="KW-1133">Transmembrane helix</keyword>
<evidence type="ECO:0000313" key="2">
    <source>
        <dbReference type="EMBL" id="PSJ41087.1"/>
    </source>
</evidence>
<dbReference type="OrthoDB" id="5600833at2"/>
<keyword evidence="1" id="KW-0472">Membrane</keyword>
<evidence type="ECO:0000256" key="1">
    <source>
        <dbReference type="SAM" id="Phobius"/>
    </source>
</evidence>
<feature type="transmembrane region" description="Helical" evidence="1">
    <location>
        <begin position="7"/>
        <end position="28"/>
    </location>
</feature>
<proteinExistence type="predicted"/>
<dbReference type="Proteomes" id="UP000242181">
    <property type="component" value="Unassembled WGS sequence"/>
</dbReference>
<evidence type="ECO:0008006" key="4">
    <source>
        <dbReference type="Google" id="ProtNLM"/>
    </source>
</evidence>
<sequence>MKVLNLLMRLVMLVFWVGIAYALLGPGIEEAGSMPMILGGVVLVMHLLQMLMLRQVASLLHPSARDYLEVLVFGSFAMHHHRTRLKALTEQQKR</sequence>
<name>A0A2P7QT01_9GAMM</name>